<dbReference type="Proteomes" id="UP000759131">
    <property type="component" value="Unassembled WGS sequence"/>
</dbReference>
<dbReference type="PANTHER" id="PTHR12659:SF7">
    <property type="entry name" value="CROSSVEINLESS C, ISOFORM C"/>
    <property type="match status" value="1"/>
</dbReference>
<dbReference type="GO" id="GO:0005096">
    <property type="term" value="F:GTPase activator activity"/>
    <property type="evidence" value="ECO:0007669"/>
    <property type="project" value="TreeGrafter"/>
</dbReference>
<dbReference type="PROSITE" id="PS50238">
    <property type="entry name" value="RHOGAP"/>
    <property type="match status" value="1"/>
</dbReference>
<organism evidence="2">
    <name type="scientific">Medioppia subpectinata</name>
    <dbReference type="NCBI Taxonomy" id="1979941"/>
    <lineage>
        <taxon>Eukaryota</taxon>
        <taxon>Metazoa</taxon>
        <taxon>Ecdysozoa</taxon>
        <taxon>Arthropoda</taxon>
        <taxon>Chelicerata</taxon>
        <taxon>Arachnida</taxon>
        <taxon>Acari</taxon>
        <taxon>Acariformes</taxon>
        <taxon>Sarcoptiformes</taxon>
        <taxon>Oribatida</taxon>
        <taxon>Brachypylina</taxon>
        <taxon>Oppioidea</taxon>
        <taxon>Oppiidae</taxon>
        <taxon>Medioppia</taxon>
    </lineage>
</organism>
<evidence type="ECO:0000259" key="1">
    <source>
        <dbReference type="PROSITE" id="PS50238"/>
    </source>
</evidence>
<accession>A0A7R9KDQ9</accession>
<dbReference type="SUPFAM" id="SSF48350">
    <property type="entry name" value="GTPase activation domain, GAP"/>
    <property type="match status" value="1"/>
</dbReference>
<reference evidence="2" key="1">
    <citation type="submission" date="2020-11" db="EMBL/GenBank/DDBJ databases">
        <authorList>
            <person name="Tran Van P."/>
        </authorList>
    </citation>
    <scope>NUCLEOTIDE SEQUENCE</scope>
</reference>
<dbReference type="PANTHER" id="PTHR12659">
    <property type="entry name" value="RHO-TYPE GTPASE ACTIVATING PROTEIN"/>
    <property type="match status" value="1"/>
</dbReference>
<dbReference type="SMART" id="SM00324">
    <property type="entry name" value="RhoGAP"/>
    <property type="match status" value="1"/>
</dbReference>
<dbReference type="EMBL" id="CAJPIZ010000431">
    <property type="protein sequence ID" value="CAG2101414.1"/>
    <property type="molecule type" value="Genomic_DNA"/>
</dbReference>
<evidence type="ECO:0000313" key="2">
    <source>
        <dbReference type="EMBL" id="CAD7620984.1"/>
    </source>
</evidence>
<dbReference type="OrthoDB" id="10003330at2759"/>
<dbReference type="GO" id="GO:0035023">
    <property type="term" value="P:regulation of Rho protein signal transduction"/>
    <property type="evidence" value="ECO:0007669"/>
    <property type="project" value="TreeGrafter"/>
</dbReference>
<keyword evidence="3" id="KW-1185">Reference proteome</keyword>
<dbReference type="InterPro" id="IPR023393">
    <property type="entry name" value="START-like_dom_sf"/>
</dbReference>
<name>A0A7R9KDQ9_9ACAR</name>
<dbReference type="Gene3D" id="1.10.555.10">
    <property type="entry name" value="Rho GTPase activation protein"/>
    <property type="match status" value="1"/>
</dbReference>
<feature type="domain" description="Rho-GAP" evidence="1">
    <location>
        <begin position="1"/>
        <end position="161"/>
    </location>
</feature>
<dbReference type="EMBL" id="OC855006">
    <property type="protein sequence ID" value="CAD7620984.1"/>
    <property type="molecule type" value="Genomic_DNA"/>
</dbReference>
<dbReference type="AlphaFoldDB" id="A0A7R9KDQ9"/>
<dbReference type="Gene3D" id="3.30.530.20">
    <property type="match status" value="1"/>
</dbReference>
<dbReference type="Pfam" id="PF00620">
    <property type="entry name" value="RhoGAP"/>
    <property type="match status" value="1"/>
</dbReference>
<evidence type="ECO:0000313" key="3">
    <source>
        <dbReference type="Proteomes" id="UP000759131"/>
    </source>
</evidence>
<gene>
    <name evidence="2" type="ORF">OSB1V03_LOCUS1464</name>
</gene>
<dbReference type="GO" id="GO:0007165">
    <property type="term" value="P:signal transduction"/>
    <property type="evidence" value="ECO:0007669"/>
    <property type="project" value="InterPro"/>
</dbReference>
<proteinExistence type="predicted"/>
<sequence length="296" mass="33936">MIKSLLFLSRKGIDSVGIFRKSGVKSRIMCLKEEAEKGTHIDFSDVCVYDIADVTKLWFREITDQNTKKPKQLLTQQIISCFKQNKKELTLCAIPDNQRTVLQIILRFLSLVASHSDANQMNCHNLAICWTPSLCECDGDQQLFDAQKCLEFCIDNCETLFIISVNSYSLSITDTNCPLPHKHEATALVDCGPNDILNRVLYERHLIDPTIVEWSVGEEMSPNSDTFIMRLQSSSFLPIKTVVMERKWRINSLNNIEVIENGFLYESRWSLSAEEGRTRVAHMISLDLRDETNTKY</sequence>
<dbReference type="InterPro" id="IPR000198">
    <property type="entry name" value="RhoGAP_dom"/>
</dbReference>
<dbReference type="InterPro" id="IPR008936">
    <property type="entry name" value="Rho_GTPase_activation_prot"/>
</dbReference>
<protein>
    <recommendedName>
        <fullName evidence="1">Rho-GAP domain-containing protein</fullName>
    </recommendedName>
</protein>
<dbReference type="GO" id="GO:0030036">
    <property type="term" value="P:actin cytoskeleton organization"/>
    <property type="evidence" value="ECO:0007669"/>
    <property type="project" value="TreeGrafter"/>
</dbReference>